<dbReference type="ExpressionAtlas" id="A0A131MBL5">
    <property type="expression patterns" value="baseline and differential"/>
</dbReference>
<dbReference type="Pfam" id="PF00917">
    <property type="entry name" value="MATH"/>
    <property type="match status" value="1"/>
</dbReference>
<dbReference type="PANTHER" id="PTHR22743">
    <property type="entry name" value="MEPRIN/TRAF-LIKE MATH FAMILY-C.ELEGANS"/>
    <property type="match status" value="1"/>
</dbReference>
<dbReference type="InterPro" id="IPR011333">
    <property type="entry name" value="SKP1/BTB/POZ_sf"/>
</dbReference>
<dbReference type="GeneID" id="185773"/>
<evidence type="ECO:0000313" key="2">
    <source>
        <dbReference type="EMBL" id="CZR14471.1"/>
    </source>
</evidence>
<dbReference type="AGR" id="WB:WBGene00018442"/>
<dbReference type="SMART" id="SM00225">
    <property type="entry name" value="BTB"/>
    <property type="match status" value="1"/>
</dbReference>
<gene>
    <name evidence="2 4" type="primary">sdz-18</name>
    <name evidence="2" type="ORF">CELE_F45C12.11</name>
    <name evidence="4" type="ORF">F45C12.11</name>
</gene>
<evidence type="ECO:0000313" key="4">
    <source>
        <dbReference type="WormBase" id="F45C12.11b"/>
    </source>
</evidence>
<name>A0A131MBL5_CAEEL</name>
<dbReference type="RefSeq" id="NP_001309555.1">
    <property type="nucleotide sequence ID" value="NM_001322714.2"/>
</dbReference>
<keyword evidence="3" id="KW-1185">Reference proteome</keyword>
<dbReference type="InterPro" id="IPR002083">
    <property type="entry name" value="MATH/TRAF_dom"/>
</dbReference>
<dbReference type="EMBL" id="BX284602">
    <property type="protein sequence ID" value="CZR14471.1"/>
    <property type="molecule type" value="Genomic_DNA"/>
</dbReference>
<sequence>MRIKRDNGFMSFGLYCPMTGKTTNWSIVADIRVELMPLTGMWKSVECECKIAKSPSLISEVLRSTIMPWGRMMTNYVVDDALMIEVFVTIKSMTGFERPYNLRSFDESMEEFSDVVLLVGEKKFYVLRKYLAAQSKYFKALLLGSFEEGKSSEVTLTSIDPNDFQFFLEVLYGDSAINDLTVEGILHIADMYDTPMVVRKCEEFLIKGTKLPAKKKLQMAFRYKMENFMRNYYAELGN</sequence>
<dbReference type="OrthoDB" id="437903at2759"/>
<evidence type="ECO:0000259" key="1">
    <source>
        <dbReference type="PROSITE" id="PS50097"/>
    </source>
</evidence>
<dbReference type="Bgee" id="WBGene00018442">
    <property type="expression patterns" value="Expressed in embryo and 2 other cell types or tissues"/>
</dbReference>
<dbReference type="InterPro" id="IPR000210">
    <property type="entry name" value="BTB/POZ_dom"/>
</dbReference>
<organism evidence="2 3">
    <name type="scientific">Caenorhabditis elegans</name>
    <dbReference type="NCBI Taxonomy" id="6239"/>
    <lineage>
        <taxon>Eukaryota</taxon>
        <taxon>Metazoa</taxon>
        <taxon>Ecdysozoa</taxon>
        <taxon>Nematoda</taxon>
        <taxon>Chromadorea</taxon>
        <taxon>Rhabditida</taxon>
        <taxon>Rhabditina</taxon>
        <taxon>Rhabditomorpha</taxon>
        <taxon>Rhabditoidea</taxon>
        <taxon>Rhabditidae</taxon>
        <taxon>Peloderinae</taxon>
        <taxon>Caenorhabditis</taxon>
    </lineage>
</organism>
<feature type="domain" description="BTB" evidence="1">
    <location>
        <begin position="113"/>
        <end position="172"/>
    </location>
</feature>
<dbReference type="Pfam" id="PF00651">
    <property type="entry name" value="BTB"/>
    <property type="match status" value="1"/>
</dbReference>
<dbReference type="Proteomes" id="UP000001940">
    <property type="component" value="Chromosome II"/>
</dbReference>
<dbReference type="InterPro" id="IPR052664">
    <property type="entry name" value="BTB-MATH_domain_protein"/>
</dbReference>
<proteinExistence type="predicted"/>
<dbReference type="WormBase" id="F45C12.11b">
    <property type="protein sequence ID" value="CE51433"/>
    <property type="gene ID" value="WBGene00018442"/>
    <property type="gene designation" value="sdz-18"/>
</dbReference>
<protein>
    <submittedName>
        <fullName evidence="2">BTB domain-containing protein</fullName>
    </submittedName>
</protein>
<evidence type="ECO:0000313" key="3">
    <source>
        <dbReference type="Proteomes" id="UP000001940"/>
    </source>
</evidence>
<dbReference type="CTD" id="185773"/>
<dbReference type="CDD" id="cd00121">
    <property type="entry name" value="MATH"/>
    <property type="match status" value="1"/>
</dbReference>
<reference evidence="2 3" key="1">
    <citation type="journal article" date="1998" name="Science">
        <title>Genome sequence of the nematode C. elegans: a platform for investigating biology.</title>
        <authorList>
            <consortium name="The C. elegans sequencing consortium"/>
            <person name="Sulson J.E."/>
            <person name="Waterston R."/>
        </authorList>
    </citation>
    <scope>NUCLEOTIDE SEQUENCE [LARGE SCALE GENOMIC DNA]</scope>
    <source>
        <strain evidence="2 3">Bristol N2</strain>
    </source>
</reference>
<accession>A0A131MBL5</accession>
<dbReference type="SUPFAM" id="SSF54695">
    <property type="entry name" value="POZ domain"/>
    <property type="match status" value="1"/>
</dbReference>
<dbReference type="PANTHER" id="PTHR22743:SF165">
    <property type="entry name" value="BTB AND MATH DOMAIN CONTAINING-RELATED"/>
    <property type="match status" value="1"/>
</dbReference>
<dbReference type="Gene3D" id="3.30.710.10">
    <property type="entry name" value="Potassium Channel Kv1.1, Chain A"/>
    <property type="match status" value="1"/>
</dbReference>
<dbReference type="AlphaFoldDB" id="A0A131MBL5"/>
<dbReference type="PROSITE" id="PS50097">
    <property type="entry name" value="BTB"/>
    <property type="match status" value="1"/>
</dbReference>
<dbReference type="SMR" id="A0A131MBL5"/>